<dbReference type="PROSITE" id="PS50088">
    <property type="entry name" value="ANK_REPEAT"/>
    <property type="match status" value="1"/>
</dbReference>
<dbReference type="SMART" id="SM00248">
    <property type="entry name" value="ANK"/>
    <property type="match status" value="1"/>
</dbReference>
<feature type="repeat" description="ANK" evidence="1">
    <location>
        <begin position="91"/>
        <end position="123"/>
    </location>
</feature>
<protein>
    <submittedName>
        <fullName evidence="2">Uncharacterized protein</fullName>
    </submittedName>
</protein>
<name>A0A1R3J352_9ROSI</name>
<sequence length="351" mass="40479">MIQELDSDGYDGYVVDDGYVFDPIIRLRNILLQDDKHKLFTFLENDAPGILPRSFTSQFFQFGAEECLQALLENEAGYTIDIHDTIKDNFENWTPLHQASYIGHLPFVSLLLRHGAQPNIRSNCLELPHSQHNMLPLNCVFAQIRFLLFQYSRDWNPEEHIFRAIFLLCLPRMEFAYTCSFGTHDRKSDMKCFQEILEPRPEQAGAKKCLELEVPRLRPLESLRPLCVAPERLEKFGNLSKRFPLKDVGTPSCYPVHLFPLVETDQKAYNFLPKKKHVSPMLSGQRTFHVFGSAARSFHTCQILDSSFGFMSSKPKGTETMKTVKPLTADFLFGEQLTMFARAFRRGIKRS</sequence>
<dbReference type="OrthoDB" id="539213at2759"/>
<dbReference type="InterPro" id="IPR002110">
    <property type="entry name" value="Ankyrin_rpt"/>
</dbReference>
<gene>
    <name evidence="2" type="ORF">COLO4_19864</name>
</gene>
<dbReference type="PROSITE" id="PS50297">
    <property type="entry name" value="ANK_REP_REGION"/>
    <property type="match status" value="1"/>
</dbReference>
<keyword evidence="1" id="KW-0040">ANK repeat</keyword>
<dbReference type="AlphaFoldDB" id="A0A1R3J352"/>
<dbReference type="EMBL" id="AWUE01016888">
    <property type="protein sequence ID" value="OMO89196.1"/>
    <property type="molecule type" value="Genomic_DNA"/>
</dbReference>
<keyword evidence="3" id="KW-1185">Reference proteome</keyword>
<comment type="caution">
    <text evidence="2">The sequence shown here is derived from an EMBL/GenBank/DDBJ whole genome shotgun (WGS) entry which is preliminary data.</text>
</comment>
<dbReference type="Proteomes" id="UP000187203">
    <property type="component" value="Unassembled WGS sequence"/>
</dbReference>
<evidence type="ECO:0000313" key="2">
    <source>
        <dbReference type="EMBL" id="OMO89196.1"/>
    </source>
</evidence>
<dbReference type="Pfam" id="PF00023">
    <property type="entry name" value="Ank"/>
    <property type="match status" value="1"/>
</dbReference>
<proteinExistence type="predicted"/>
<dbReference type="SUPFAM" id="SSF48403">
    <property type="entry name" value="Ankyrin repeat"/>
    <property type="match status" value="1"/>
</dbReference>
<accession>A0A1R3J352</accession>
<evidence type="ECO:0000313" key="3">
    <source>
        <dbReference type="Proteomes" id="UP000187203"/>
    </source>
</evidence>
<dbReference type="InterPro" id="IPR036770">
    <property type="entry name" value="Ankyrin_rpt-contain_sf"/>
</dbReference>
<organism evidence="2 3">
    <name type="scientific">Corchorus olitorius</name>
    <dbReference type="NCBI Taxonomy" id="93759"/>
    <lineage>
        <taxon>Eukaryota</taxon>
        <taxon>Viridiplantae</taxon>
        <taxon>Streptophyta</taxon>
        <taxon>Embryophyta</taxon>
        <taxon>Tracheophyta</taxon>
        <taxon>Spermatophyta</taxon>
        <taxon>Magnoliopsida</taxon>
        <taxon>eudicotyledons</taxon>
        <taxon>Gunneridae</taxon>
        <taxon>Pentapetalae</taxon>
        <taxon>rosids</taxon>
        <taxon>malvids</taxon>
        <taxon>Malvales</taxon>
        <taxon>Malvaceae</taxon>
        <taxon>Grewioideae</taxon>
        <taxon>Apeibeae</taxon>
        <taxon>Corchorus</taxon>
    </lineage>
</organism>
<reference evidence="3" key="1">
    <citation type="submission" date="2013-09" db="EMBL/GenBank/DDBJ databases">
        <title>Corchorus olitorius genome sequencing.</title>
        <authorList>
            <person name="Alam M."/>
            <person name="Haque M.S."/>
            <person name="Islam M.S."/>
            <person name="Emdad E.M."/>
            <person name="Islam M.M."/>
            <person name="Ahmed B."/>
            <person name="Halim A."/>
            <person name="Hossen Q.M.M."/>
            <person name="Hossain M.Z."/>
            <person name="Ahmed R."/>
            <person name="Khan M.M."/>
            <person name="Islam R."/>
            <person name="Rashid M.M."/>
            <person name="Khan S.A."/>
            <person name="Rahman M.S."/>
            <person name="Alam M."/>
            <person name="Yahiya A.S."/>
            <person name="Khan M.S."/>
            <person name="Azam M.S."/>
            <person name="Haque T."/>
            <person name="Lashkar M.Z.H."/>
            <person name="Akhand A.I."/>
            <person name="Morshed G."/>
            <person name="Roy S."/>
            <person name="Uddin K.S."/>
            <person name="Rabeya T."/>
            <person name="Hossain A.S."/>
            <person name="Chowdhury A."/>
            <person name="Snigdha A.R."/>
            <person name="Mortoza M.S."/>
            <person name="Matin S.A."/>
            <person name="Hoque S.M.E."/>
            <person name="Islam M.K."/>
            <person name="Roy D.K."/>
            <person name="Haider R."/>
            <person name="Moosa M.M."/>
            <person name="Elias S.M."/>
            <person name="Hasan A.M."/>
            <person name="Jahan S."/>
            <person name="Shafiuddin M."/>
            <person name="Mahmood N."/>
            <person name="Shommy N.S."/>
        </authorList>
    </citation>
    <scope>NUCLEOTIDE SEQUENCE [LARGE SCALE GENOMIC DNA]</scope>
    <source>
        <strain evidence="3">cv. O-4</strain>
    </source>
</reference>
<dbReference type="Gene3D" id="1.25.40.20">
    <property type="entry name" value="Ankyrin repeat-containing domain"/>
    <property type="match status" value="1"/>
</dbReference>
<evidence type="ECO:0000256" key="1">
    <source>
        <dbReference type="PROSITE-ProRule" id="PRU00023"/>
    </source>
</evidence>